<dbReference type="GO" id="GO:0003723">
    <property type="term" value="F:RNA binding"/>
    <property type="evidence" value="ECO:0007669"/>
    <property type="project" value="InterPro"/>
</dbReference>
<gene>
    <name evidence="2" type="ORF">HNQ79_004981</name>
</gene>
<keyword evidence="3" id="KW-1185">Reference proteome</keyword>
<feature type="domain" description="ANTAR" evidence="1">
    <location>
        <begin position="26"/>
        <end position="87"/>
    </location>
</feature>
<dbReference type="PROSITE" id="PS50921">
    <property type="entry name" value="ANTAR"/>
    <property type="match status" value="1"/>
</dbReference>
<name>A0A7X0HLB2_9ACTN</name>
<evidence type="ECO:0000313" key="3">
    <source>
        <dbReference type="Proteomes" id="UP000540423"/>
    </source>
</evidence>
<reference evidence="2 3" key="1">
    <citation type="submission" date="2020-08" db="EMBL/GenBank/DDBJ databases">
        <title>Genomic Encyclopedia of Type Strains, Phase IV (KMG-IV): sequencing the most valuable type-strain genomes for metagenomic binning, comparative biology and taxonomic classification.</title>
        <authorList>
            <person name="Goeker M."/>
        </authorList>
    </citation>
    <scope>NUCLEOTIDE SEQUENCE [LARGE SCALE GENOMIC DNA]</scope>
    <source>
        <strain evidence="2 3">DSM 40141</strain>
    </source>
</reference>
<comment type="caution">
    <text evidence="2">The sequence shown here is derived from an EMBL/GenBank/DDBJ whole genome shotgun (WGS) entry which is preliminary data.</text>
</comment>
<sequence length="116" mass="12800">MVTTHEEQWSTSTSVVFEDTAPADEIAGLRSENLRLRRALRGRAVTERAQGMVMALMPCSRDRAQDLLSDMAGRCGLKVREVALALVSTSEGRPLSLRMQGELARAVQRQSQEDIA</sequence>
<dbReference type="RefSeq" id="WP_185034633.1">
    <property type="nucleotide sequence ID" value="NZ_BNBN01000006.1"/>
</dbReference>
<dbReference type="InterPro" id="IPR011006">
    <property type="entry name" value="CheY-like_superfamily"/>
</dbReference>
<dbReference type="InterPro" id="IPR036388">
    <property type="entry name" value="WH-like_DNA-bd_sf"/>
</dbReference>
<dbReference type="Pfam" id="PF03861">
    <property type="entry name" value="ANTAR"/>
    <property type="match status" value="1"/>
</dbReference>
<dbReference type="SUPFAM" id="SSF52172">
    <property type="entry name" value="CheY-like"/>
    <property type="match status" value="1"/>
</dbReference>
<proteinExistence type="predicted"/>
<organism evidence="2 3">
    <name type="scientific">Streptomyces candidus</name>
    <dbReference type="NCBI Taxonomy" id="67283"/>
    <lineage>
        <taxon>Bacteria</taxon>
        <taxon>Bacillati</taxon>
        <taxon>Actinomycetota</taxon>
        <taxon>Actinomycetes</taxon>
        <taxon>Kitasatosporales</taxon>
        <taxon>Streptomycetaceae</taxon>
        <taxon>Streptomyces</taxon>
    </lineage>
</organism>
<protein>
    <recommendedName>
        <fullName evidence="1">ANTAR domain-containing protein</fullName>
    </recommendedName>
</protein>
<evidence type="ECO:0000259" key="1">
    <source>
        <dbReference type="PROSITE" id="PS50921"/>
    </source>
</evidence>
<dbReference type="EMBL" id="JACHEM010000014">
    <property type="protein sequence ID" value="MBB6438469.1"/>
    <property type="molecule type" value="Genomic_DNA"/>
</dbReference>
<dbReference type="Gene3D" id="1.10.10.10">
    <property type="entry name" value="Winged helix-like DNA-binding domain superfamily/Winged helix DNA-binding domain"/>
    <property type="match status" value="1"/>
</dbReference>
<dbReference type="InterPro" id="IPR005561">
    <property type="entry name" value="ANTAR"/>
</dbReference>
<accession>A0A7X0HLB2</accession>
<evidence type="ECO:0000313" key="2">
    <source>
        <dbReference type="EMBL" id="MBB6438469.1"/>
    </source>
</evidence>
<dbReference type="Proteomes" id="UP000540423">
    <property type="component" value="Unassembled WGS sequence"/>
</dbReference>
<dbReference type="AlphaFoldDB" id="A0A7X0HLB2"/>
<dbReference type="SMART" id="SM01012">
    <property type="entry name" value="ANTAR"/>
    <property type="match status" value="1"/>
</dbReference>